<dbReference type="Gene3D" id="3.40.630.10">
    <property type="entry name" value="Zn peptidases"/>
    <property type="match status" value="1"/>
</dbReference>
<dbReference type="SUPFAM" id="SSF53187">
    <property type="entry name" value="Zn-dependent exopeptidases"/>
    <property type="match status" value="1"/>
</dbReference>
<dbReference type="PANTHER" id="PTHR43270">
    <property type="entry name" value="BETA-ALA-HIS DIPEPTIDASE"/>
    <property type="match status" value="1"/>
</dbReference>
<comment type="caution">
    <text evidence="5">The sequence shown here is derived from an EMBL/GenBank/DDBJ whole genome shotgun (WGS) entry which is preliminary data.</text>
</comment>
<keyword evidence="3" id="KW-0378">Hydrolase</keyword>
<feature type="domain" description="Peptidase M20 dimerisation" evidence="4">
    <location>
        <begin position="198"/>
        <end position="346"/>
    </location>
</feature>
<keyword evidence="6" id="KW-1185">Reference proteome</keyword>
<evidence type="ECO:0000256" key="1">
    <source>
        <dbReference type="ARBA" id="ARBA00022670"/>
    </source>
</evidence>
<organism evidence="5 6">
    <name type="scientific">Micromonospora deserti</name>
    <dbReference type="NCBI Taxonomy" id="2070366"/>
    <lineage>
        <taxon>Bacteria</taxon>
        <taxon>Bacillati</taxon>
        <taxon>Actinomycetota</taxon>
        <taxon>Actinomycetes</taxon>
        <taxon>Micromonosporales</taxon>
        <taxon>Micromonosporaceae</taxon>
        <taxon>Micromonospora</taxon>
    </lineage>
</organism>
<evidence type="ECO:0000313" key="5">
    <source>
        <dbReference type="EMBL" id="PZF98537.1"/>
    </source>
</evidence>
<dbReference type="Gene3D" id="3.30.70.360">
    <property type="match status" value="1"/>
</dbReference>
<evidence type="ECO:0000259" key="4">
    <source>
        <dbReference type="Pfam" id="PF07687"/>
    </source>
</evidence>
<dbReference type="CDD" id="cd03893">
    <property type="entry name" value="M20_Dipept_like"/>
    <property type="match status" value="1"/>
</dbReference>
<dbReference type="InterPro" id="IPR051458">
    <property type="entry name" value="Cyt/Met_Dipeptidase"/>
</dbReference>
<dbReference type="InterPro" id="IPR002933">
    <property type="entry name" value="Peptidase_M20"/>
</dbReference>
<dbReference type="InterPro" id="IPR011650">
    <property type="entry name" value="Peptidase_M20_dimer"/>
</dbReference>
<name>A0A2W2DFA9_9ACTN</name>
<keyword evidence="2" id="KW-0479">Metal-binding</keyword>
<dbReference type="Pfam" id="PF01546">
    <property type="entry name" value="Peptidase_M20"/>
    <property type="match status" value="1"/>
</dbReference>
<reference evidence="5 6" key="1">
    <citation type="submission" date="2018-01" db="EMBL/GenBank/DDBJ databases">
        <title>Draft genome sequence of Salinispora sp. 13K206.</title>
        <authorList>
            <person name="Sahin N."/>
            <person name="Saygin H."/>
            <person name="Ay H."/>
        </authorList>
    </citation>
    <scope>NUCLEOTIDE SEQUENCE [LARGE SCALE GENOMIC DNA]</scope>
    <source>
        <strain evidence="5 6">13K206</strain>
    </source>
</reference>
<accession>A0A2W2DFA9</accession>
<dbReference type="Proteomes" id="UP000248749">
    <property type="component" value="Unassembled WGS sequence"/>
</dbReference>
<dbReference type="OrthoDB" id="9761532at2"/>
<evidence type="ECO:0000313" key="6">
    <source>
        <dbReference type="Proteomes" id="UP000248749"/>
    </source>
</evidence>
<dbReference type="GO" id="GO:0008233">
    <property type="term" value="F:peptidase activity"/>
    <property type="evidence" value="ECO:0007669"/>
    <property type="project" value="UniProtKB-KW"/>
</dbReference>
<dbReference type="NCBIfam" id="NF005914">
    <property type="entry name" value="PRK07907.1"/>
    <property type="match status" value="1"/>
</dbReference>
<dbReference type="GO" id="GO:0046872">
    <property type="term" value="F:metal ion binding"/>
    <property type="evidence" value="ECO:0007669"/>
    <property type="project" value="UniProtKB-KW"/>
</dbReference>
<protein>
    <submittedName>
        <fullName evidence="5">Dipeptidase</fullName>
    </submittedName>
</protein>
<proteinExistence type="predicted"/>
<keyword evidence="1" id="KW-0645">Protease</keyword>
<dbReference type="Pfam" id="PF07687">
    <property type="entry name" value="M20_dimer"/>
    <property type="match status" value="1"/>
</dbReference>
<sequence>MTTPIMSESEVRAAVERELPGVRADLERLVRIPGIAFEGFDHSHVERSAEAVAELLRGCGLDVEIVRSGGQPAVIGRKPAPPGAPTVLLYAHHDVQPVGDLSLWESEPFEPVERDGRLYGRGAADDKAGIMAHVAALRAFGDALPVGVVLFIEGEEEYGSDSLERLLAEHQDELASDVIVIADSGNWDIGVPALTTSLRGIVNCFVEVRTLEHAVHSGMFGGAVPDALTALVRLLATLHTDAGDVAVDGLVGREGASVDYPEDRVRAEAGLAEGVQFIGTGRITDRLWTKPALSVLGIDAPATGEAPNALVPAAKAKLSVRLAPGDDSKRAYAALRAHLEKHAPWGAQVTATFEHDGDPCVIEASGPMFDAARSAFRTAWDGTDPVDIGIGGSIPFIATFQEMFPQATILVTGVEDPHARAHGPNESLHLGEFARVCLSEALLLANVARVGTERS</sequence>
<evidence type="ECO:0000256" key="3">
    <source>
        <dbReference type="ARBA" id="ARBA00022801"/>
    </source>
</evidence>
<evidence type="ECO:0000256" key="2">
    <source>
        <dbReference type="ARBA" id="ARBA00022723"/>
    </source>
</evidence>
<gene>
    <name evidence="5" type="ORF">C1I99_13165</name>
</gene>
<dbReference type="AlphaFoldDB" id="A0A2W2DFA9"/>
<dbReference type="PANTHER" id="PTHR43270:SF12">
    <property type="entry name" value="SUCCINYL-DIAMINOPIMELATE DESUCCINYLASE"/>
    <property type="match status" value="1"/>
</dbReference>
<dbReference type="EMBL" id="POUB01000074">
    <property type="protein sequence ID" value="PZF98537.1"/>
    <property type="molecule type" value="Genomic_DNA"/>
</dbReference>
<dbReference type="GO" id="GO:0006508">
    <property type="term" value="P:proteolysis"/>
    <property type="evidence" value="ECO:0007669"/>
    <property type="project" value="UniProtKB-KW"/>
</dbReference>